<dbReference type="EMBL" id="BPWL01000001">
    <property type="protein sequence ID" value="GJJ05868.1"/>
    <property type="molecule type" value="Genomic_DNA"/>
</dbReference>
<dbReference type="InterPro" id="IPR036291">
    <property type="entry name" value="NAD(P)-bd_dom_sf"/>
</dbReference>
<protein>
    <submittedName>
        <fullName evidence="4">Uncharacterized protein</fullName>
    </submittedName>
</protein>
<dbReference type="AlphaFoldDB" id="A0AAV4ZXR4"/>
<dbReference type="InterPro" id="IPR002347">
    <property type="entry name" value="SDR_fam"/>
</dbReference>
<dbReference type="SUPFAM" id="SSF51735">
    <property type="entry name" value="NAD(P)-binding Rossmann-fold domains"/>
    <property type="match status" value="1"/>
</dbReference>
<keyword evidence="5" id="KW-1185">Reference proteome</keyword>
<evidence type="ECO:0000313" key="5">
    <source>
        <dbReference type="Proteomes" id="UP001050691"/>
    </source>
</evidence>
<dbReference type="Gene3D" id="3.40.50.720">
    <property type="entry name" value="NAD(P)-binding Rossmann-like Domain"/>
    <property type="match status" value="1"/>
</dbReference>
<gene>
    <name evidence="4" type="ORF">Clacol_000055</name>
</gene>
<evidence type="ECO:0000313" key="4">
    <source>
        <dbReference type="EMBL" id="GJJ05868.1"/>
    </source>
</evidence>
<evidence type="ECO:0000256" key="2">
    <source>
        <dbReference type="ARBA" id="ARBA00022857"/>
    </source>
</evidence>
<reference evidence="4" key="1">
    <citation type="submission" date="2021-10" db="EMBL/GenBank/DDBJ databases">
        <title>De novo Genome Assembly of Clathrus columnatus (Basidiomycota, Fungi) Using Illumina and Nanopore Sequence Data.</title>
        <authorList>
            <person name="Ogiso-Tanaka E."/>
            <person name="Itagaki H."/>
            <person name="Hosoya T."/>
            <person name="Hosaka K."/>
        </authorList>
    </citation>
    <scope>NUCLEOTIDE SEQUENCE</scope>
    <source>
        <strain evidence="4">MO-923</strain>
    </source>
</reference>
<name>A0AAV4ZXR4_9AGAM</name>
<comment type="similarity">
    <text evidence="1">Belongs to the short-chain dehydrogenases/reductases (SDR) family.</text>
</comment>
<dbReference type="PANTHER" id="PTHR24320:SF282">
    <property type="entry name" value="WW DOMAIN-CONTAINING OXIDOREDUCTASE"/>
    <property type="match status" value="1"/>
</dbReference>
<organism evidence="4 5">
    <name type="scientific">Clathrus columnatus</name>
    <dbReference type="NCBI Taxonomy" id="1419009"/>
    <lineage>
        <taxon>Eukaryota</taxon>
        <taxon>Fungi</taxon>
        <taxon>Dikarya</taxon>
        <taxon>Basidiomycota</taxon>
        <taxon>Agaricomycotina</taxon>
        <taxon>Agaricomycetes</taxon>
        <taxon>Phallomycetidae</taxon>
        <taxon>Phallales</taxon>
        <taxon>Clathraceae</taxon>
        <taxon>Clathrus</taxon>
    </lineage>
</organism>
<proteinExistence type="inferred from homology"/>
<keyword evidence="3" id="KW-0560">Oxidoreductase</keyword>
<dbReference type="PANTHER" id="PTHR24320">
    <property type="entry name" value="RETINOL DEHYDROGENASE"/>
    <property type="match status" value="1"/>
</dbReference>
<sequence length="107" mass="11500">MPQFDSTSTALSNDIKGKTVIVTGVTKTGYGAEVPRVLALVGARVVVAGRSLDKNRRIYQKETPNAELYELVIDLASQKSVHEAAAQVLRYPHPVDVIILNAGIVSV</sequence>
<accession>A0AAV4ZXR4</accession>
<evidence type="ECO:0000256" key="1">
    <source>
        <dbReference type="ARBA" id="ARBA00006484"/>
    </source>
</evidence>
<dbReference type="GO" id="GO:0016491">
    <property type="term" value="F:oxidoreductase activity"/>
    <property type="evidence" value="ECO:0007669"/>
    <property type="project" value="UniProtKB-KW"/>
</dbReference>
<dbReference type="Proteomes" id="UP001050691">
    <property type="component" value="Unassembled WGS sequence"/>
</dbReference>
<keyword evidence="2" id="KW-0521">NADP</keyword>
<comment type="caution">
    <text evidence="4">The sequence shown here is derived from an EMBL/GenBank/DDBJ whole genome shotgun (WGS) entry which is preliminary data.</text>
</comment>
<dbReference type="Pfam" id="PF00106">
    <property type="entry name" value="adh_short"/>
    <property type="match status" value="1"/>
</dbReference>
<evidence type="ECO:0000256" key="3">
    <source>
        <dbReference type="ARBA" id="ARBA00023002"/>
    </source>
</evidence>